<proteinExistence type="predicted"/>
<organism evidence="1 2">
    <name type="scientific">Ajellomyces capsulatus (strain H88)</name>
    <name type="common">Darling's disease fungus</name>
    <name type="synonym">Histoplasma capsulatum</name>
    <dbReference type="NCBI Taxonomy" id="544711"/>
    <lineage>
        <taxon>Eukaryota</taxon>
        <taxon>Fungi</taxon>
        <taxon>Dikarya</taxon>
        <taxon>Ascomycota</taxon>
        <taxon>Pezizomycotina</taxon>
        <taxon>Eurotiomycetes</taxon>
        <taxon>Eurotiomycetidae</taxon>
        <taxon>Onygenales</taxon>
        <taxon>Ajellomycetaceae</taxon>
        <taxon>Histoplasma</taxon>
    </lineage>
</organism>
<dbReference type="EMBL" id="CP069102">
    <property type="protein sequence ID" value="QSS50676.1"/>
    <property type="molecule type" value="Genomic_DNA"/>
</dbReference>
<protein>
    <submittedName>
        <fullName evidence="1">Uncharacterized protein</fullName>
    </submittedName>
</protein>
<evidence type="ECO:0000313" key="1">
    <source>
        <dbReference type="EMBL" id="QSS50676.1"/>
    </source>
</evidence>
<evidence type="ECO:0000313" key="2">
    <source>
        <dbReference type="Proteomes" id="UP000663419"/>
    </source>
</evidence>
<gene>
    <name evidence="1" type="ORF">I7I53_11456</name>
</gene>
<reference evidence="1" key="1">
    <citation type="submission" date="2021-01" db="EMBL/GenBank/DDBJ databases">
        <title>Chromosome-level genome assembly of a human fungal pathogen reveals clustering of transcriptionally co-regulated genes.</title>
        <authorList>
            <person name="Voorhies M."/>
            <person name="Cohen S."/>
            <person name="Shea T.P."/>
            <person name="Petrus S."/>
            <person name="Munoz J.F."/>
            <person name="Poplawski S."/>
            <person name="Goldman W.E."/>
            <person name="Michael T."/>
            <person name="Cuomo C.A."/>
            <person name="Sil A."/>
            <person name="Beyhan S."/>
        </authorList>
    </citation>
    <scope>NUCLEOTIDE SEQUENCE</scope>
    <source>
        <strain evidence="1">H88</strain>
    </source>
</reference>
<dbReference type="Proteomes" id="UP000663419">
    <property type="component" value="Chromosome 1"/>
</dbReference>
<dbReference type="AlphaFoldDB" id="A0A8A1L9Q1"/>
<sequence>MGCRDYCCSRITRCNKLANMEYIDPSNRSMLYAASVSVTQWKQPASQDIMSAALTVSGLEFLVGETTAKVVR</sequence>
<accession>A0A8A1L9Q1</accession>
<name>A0A8A1L9Q1_AJEC8</name>
<dbReference type="VEuPathDB" id="FungiDB:I7I53_11456"/>